<dbReference type="RefSeq" id="WP_160150287.1">
    <property type="nucleotide sequence ID" value="NZ_FNVT01000003.1"/>
</dbReference>
<reference evidence="3 4" key="1">
    <citation type="submission" date="2016-10" db="EMBL/GenBank/DDBJ databases">
        <authorList>
            <person name="de Groot N.N."/>
        </authorList>
    </citation>
    <scope>NUCLEOTIDE SEQUENCE [LARGE SCALE GENOMIC DNA]</scope>
    <source>
        <strain evidence="3 4">CGMCC 4.7037</strain>
    </source>
</reference>
<evidence type="ECO:0000256" key="2">
    <source>
        <dbReference type="SAM" id="SignalP"/>
    </source>
</evidence>
<evidence type="ECO:0000313" key="4">
    <source>
        <dbReference type="Proteomes" id="UP000236732"/>
    </source>
</evidence>
<organism evidence="3 4">
    <name type="scientific">Nonomuraea solani</name>
    <dbReference type="NCBI Taxonomy" id="1144553"/>
    <lineage>
        <taxon>Bacteria</taxon>
        <taxon>Bacillati</taxon>
        <taxon>Actinomycetota</taxon>
        <taxon>Actinomycetes</taxon>
        <taxon>Streptosporangiales</taxon>
        <taxon>Streptosporangiaceae</taxon>
        <taxon>Nonomuraea</taxon>
    </lineage>
</organism>
<dbReference type="Proteomes" id="UP000236732">
    <property type="component" value="Unassembled WGS sequence"/>
</dbReference>
<feature type="signal peptide" evidence="2">
    <location>
        <begin position="1"/>
        <end position="29"/>
    </location>
</feature>
<evidence type="ECO:0000313" key="3">
    <source>
        <dbReference type="EMBL" id="SEG67353.1"/>
    </source>
</evidence>
<accession>A0A1H6C387</accession>
<keyword evidence="4" id="KW-1185">Reference proteome</keyword>
<sequence length="56" mass="5729">MKAQHRRIGASAAVILATLALTTVPPAQAEPSGGGAETDTSIVRPPQFGDCPEDDL</sequence>
<feature type="chain" id="PRO_5009294387" evidence="2">
    <location>
        <begin position="30"/>
        <end position="56"/>
    </location>
</feature>
<evidence type="ECO:0000256" key="1">
    <source>
        <dbReference type="SAM" id="MobiDB-lite"/>
    </source>
</evidence>
<dbReference type="EMBL" id="FNVT01000003">
    <property type="protein sequence ID" value="SEG67353.1"/>
    <property type="molecule type" value="Genomic_DNA"/>
</dbReference>
<proteinExistence type="predicted"/>
<protein>
    <submittedName>
        <fullName evidence="3">Uncharacterized protein</fullName>
    </submittedName>
</protein>
<feature type="region of interest" description="Disordered" evidence="1">
    <location>
        <begin position="25"/>
        <end position="56"/>
    </location>
</feature>
<keyword evidence="2" id="KW-0732">Signal</keyword>
<name>A0A1H6C387_9ACTN</name>
<dbReference type="AlphaFoldDB" id="A0A1H6C387"/>
<gene>
    <name evidence="3" type="ORF">SAMN05444920_103865</name>
</gene>